<protein>
    <submittedName>
        <fullName evidence="2">Uncharacterized protein</fullName>
    </submittedName>
</protein>
<feature type="signal peptide" evidence="1">
    <location>
        <begin position="1"/>
        <end position="22"/>
    </location>
</feature>
<dbReference type="AlphaFoldDB" id="A0A395IAZ1"/>
<name>A0A395IAZ1_ASPHC</name>
<dbReference type="GeneID" id="37198654"/>
<organism evidence="2 3">
    <name type="scientific">Aspergillus homomorphus (strain CBS 101889)</name>
    <dbReference type="NCBI Taxonomy" id="1450537"/>
    <lineage>
        <taxon>Eukaryota</taxon>
        <taxon>Fungi</taxon>
        <taxon>Dikarya</taxon>
        <taxon>Ascomycota</taxon>
        <taxon>Pezizomycotina</taxon>
        <taxon>Eurotiomycetes</taxon>
        <taxon>Eurotiomycetidae</taxon>
        <taxon>Eurotiales</taxon>
        <taxon>Aspergillaceae</taxon>
        <taxon>Aspergillus</taxon>
        <taxon>Aspergillus subgen. Circumdati</taxon>
    </lineage>
</organism>
<keyword evidence="3" id="KW-1185">Reference proteome</keyword>
<dbReference type="VEuPathDB" id="FungiDB:BO97DRAFT_401878"/>
<reference evidence="2 3" key="1">
    <citation type="submission" date="2018-02" db="EMBL/GenBank/DDBJ databases">
        <title>The genomes of Aspergillus section Nigri reveals drivers in fungal speciation.</title>
        <authorList>
            <consortium name="DOE Joint Genome Institute"/>
            <person name="Vesth T.C."/>
            <person name="Nybo J."/>
            <person name="Theobald S."/>
            <person name="Brandl J."/>
            <person name="Frisvad J.C."/>
            <person name="Nielsen K.F."/>
            <person name="Lyhne E.K."/>
            <person name="Kogle M.E."/>
            <person name="Kuo A."/>
            <person name="Riley R."/>
            <person name="Clum A."/>
            <person name="Nolan M."/>
            <person name="Lipzen A."/>
            <person name="Salamov A."/>
            <person name="Henrissat B."/>
            <person name="Wiebenga A."/>
            <person name="De vries R.P."/>
            <person name="Grigoriev I.V."/>
            <person name="Mortensen U.H."/>
            <person name="Andersen M.R."/>
            <person name="Baker S.E."/>
        </authorList>
    </citation>
    <scope>NUCLEOTIDE SEQUENCE [LARGE SCALE GENOMIC DNA]</scope>
    <source>
        <strain evidence="2 3">CBS 101889</strain>
    </source>
</reference>
<dbReference type="EMBL" id="KZ824267">
    <property type="protein sequence ID" value="RAL17191.1"/>
    <property type="molecule type" value="Genomic_DNA"/>
</dbReference>
<gene>
    <name evidence="2" type="ORF">BO97DRAFT_401878</name>
</gene>
<sequence length="81" mass="9497">MAAKSTIALFAFFSFSLLLMHRFEILFSKTRDRKGDADWARHAKSDVSDRPSRLSIISPYIFASRCWIYPALTMGRRWRSH</sequence>
<evidence type="ECO:0000313" key="3">
    <source>
        <dbReference type="Proteomes" id="UP000248961"/>
    </source>
</evidence>
<proteinExistence type="predicted"/>
<feature type="chain" id="PRO_5017462131" evidence="1">
    <location>
        <begin position="23"/>
        <end position="81"/>
    </location>
</feature>
<accession>A0A395IAZ1</accession>
<keyword evidence="1" id="KW-0732">Signal</keyword>
<evidence type="ECO:0000256" key="1">
    <source>
        <dbReference type="SAM" id="SignalP"/>
    </source>
</evidence>
<dbReference type="RefSeq" id="XP_025556345.1">
    <property type="nucleotide sequence ID" value="XM_025694365.1"/>
</dbReference>
<dbReference type="Proteomes" id="UP000248961">
    <property type="component" value="Unassembled WGS sequence"/>
</dbReference>
<evidence type="ECO:0000313" key="2">
    <source>
        <dbReference type="EMBL" id="RAL17191.1"/>
    </source>
</evidence>